<dbReference type="AlphaFoldDB" id="A0A7X6I8D6"/>
<keyword evidence="3" id="KW-1185">Reference proteome</keyword>
<reference evidence="2 3" key="1">
    <citation type="journal article" date="2020" name="Nature">
        <title>Bacterial chemolithoautotrophy via manganese oxidation.</title>
        <authorList>
            <person name="Yu H."/>
            <person name="Leadbetter J.R."/>
        </authorList>
    </citation>
    <scope>NUCLEOTIDE SEQUENCE [LARGE SCALE GENOMIC DNA]</scope>
    <source>
        <strain evidence="2 3">RBP-1</strain>
    </source>
</reference>
<evidence type="ECO:0000313" key="3">
    <source>
        <dbReference type="Proteomes" id="UP000521868"/>
    </source>
</evidence>
<gene>
    <name evidence="2" type="ORF">RAMLITH_21090</name>
</gene>
<dbReference type="RefSeq" id="WP_168109448.1">
    <property type="nucleotide sequence ID" value="NZ_VTOX01000010.1"/>
</dbReference>
<organism evidence="2 3">
    <name type="scientific">Ramlibacter lithotrophicus</name>
    <dbReference type="NCBI Taxonomy" id="2606681"/>
    <lineage>
        <taxon>Bacteria</taxon>
        <taxon>Pseudomonadati</taxon>
        <taxon>Pseudomonadota</taxon>
        <taxon>Betaproteobacteria</taxon>
        <taxon>Burkholderiales</taxon>
        <taxon>Comamonadaceae</taxon>
        <taxon>Ramlibacter</taxon>
    </lineage>
</organism>
<evidence type="ECO:0000256" key="1">
    <source>
        <dbReference type="SAM" id="SignalP"/>
    </source>
</evidence>
<comment type="caution">
    <text evidence="2">The sequence shown here is derived from an EMBL/GenBank/DDBJ whole genome shotgun (WGS) entry which is preliminary data.</text>
</comment>
<protein>
    <recommendedName>
        <fullName evidence="4">Secreted protein</fullName>
    </recommendedName>
</protein>
<dbReference type="EMBL" id="VTOX01000010">
    <property type="protein sequence ID" value="NKE68318.1"/>
    <property type="molecule type" value="Genomic_DNA"/>
</dbReference>
<evidence type="ECO:0008006" key="4">
    <source>
        <dbReference type="Google" id="ProtNLM"/>
    </source>
</evidence>
<proteinExistence type="predicted"/>
<dbReference type="Proteomes" id="UP000521868">
    <property type="component" value="Unassembled WGS sequence"/>
</dbReference>
<sequence length="157" mass="16203">MKAIDATRSRKSLASFGVAALLAVTAATAQVTAGPTAIDATGHYEKEVQACMSGQTQQDRETCLREARNAQAEKKRGALDNAGARFDANKVARCEPLAGEDKAACQARMMGYGNATGSVAGGGVLREVETVVLPPGASSVTIEPKTDEPVVLVPSAK</sequence>
<name>A0A7X6I8D6_9BURK</name>
<accession>A0A7X6I8D6</accession>
<evidence type="ECO:0000313" key="2">
    <source>
        <dbReference type="EMBL" id="NKE68318.1"/>
    </source>
</evidence>
<feature type="signal peptide" evidence="1">
    <location>
        <begin position="1"/>
        <end position="29"/>
    </location>
</feature>
<keyword evidence="1" id="KW-0732">Signal</keyword>
<feature type="chain" id="PRO_5031063853" description="Secreted protein" evidence="1">
    <location>
        <begin position="30"/>
        <end position="157"/>
    </location>
</feature>